<proteinExistence type="predicted"/>
<feature type="domain" description="Polymerase beta nucleotidyltransferase" evidence="1">
    <location>
        <begin position="47"/>
        <end position="123"/>
    </location>
</feature>
<name>A0ABY6HY23_9ARCH</name>
<evidence type="ECO:0000313" key="3">
    <source>
        <dbReference type="Proteomes" id="UP001208689"/>
    </source>
</evidence>
<organism evidence="2 3">
    <name type="scientific">Candidatus Lokiarchaeum ossiferum</name>
    <dbReference type="NCBI Taxonomy" id="2951803"/>
    <lineage>
        <taxon>Archaea</taxon>
        <taxon>Promethearchaeati</taxon>
        <taxon>Promethearchaeota</taxon>
        <taxon>Promethearchaeia</taxon>
        <taxon>Promethearchaeales</taxon>
        <taxon>Promethearchaeaceae</taxon>
        <taxon>Candidatus Lokiarchaeum</taxon>
    </lineage>
</organism>
<dbReference type="Pfam" id="PF18765">
    <property type="entry name" value="Polbeta"/>
    <property type="match status" value="1"/>
</dbReference>
<reference evidence="2" key="1">
    <citation type="submission" date="2022-09" db="EMBL/GenBank/DDBJ databases">
        <title>Actin cytoskeleton and complex cell architecture in an #Asgard archaeon.</title>
        <authorList>
            <person name="Ponce Toledo R.I."/>
            <person name="Schleper C."/>
            <person name="Rodrigues Oliveira T."/>
            <person name="Wollweber F."/>
            <person name="Xu J."/>
            <person name="Rittmann S."/>
            <person name="Klingl A."/>
            <person name="Pilhofer M."/>
        </authorList>
    </citation>
    <scope>NUCLEOTIDE SEQUENCE</scope>
    <source>
        <strain evidence="2">B-35</strain>
    </source>
</reference>
<dbReference type="SUPFAM" id="SSF81301">
    <property type="entry name" value="Nucleotidyltransferase"/>
    <property type="match status" value="1"/>
</dbReference>
<protein>
    <recommendedName>
        <fullName evidence="1">Polymerase beta nucleotidyltransferase domain-containing protein</fullName>
    </recommendedName>
</protein>
<gene>
    <name evidence="2" type="ORF">NEF87_004716</name>
</gene>
<dbReference type="EMBL" id="CP104013">
    <property type="protein sequence ID" value="UYP48431.1"/>
    <property type="molecule type" value="Genomic_DNA"/>
</dbReference>
<keyword evidence="3" id="KW-1185">Reference proteome</keyword>
<dbReference type="InterPro" id="IPR041633">
    <property type="entry name" value="Polbeta"/>
</dbReference>
<dbReference type="Proteomes" id="UP001208689">
    <property type="component" value="Chromosome"/>
</dbReference>
<dbReference type="Gene3D" id="3.30.460.10">
    <property type="entry name" value="Beta Polymerase, domain 2"/>
    <property type="match status" value="1"/>
</dbReference>
<evidence type="ECO:0000313" key="2">
    <source>
        <dbReference type="EMBL" id="UYP48431.1"/>
    </source>
</evidence>
<sequence length="294" mass="33947">MMNKFFWKEFSSVKESIISEIVFGNLSLRHKSYIKELIGTAEALLGRNSIDSVILFGSVAHDFVSPMSDIDILIIANNSISSKKIKSVEPILTTIEIKHKFAEYHYDPLSQIIQIVNRNTGMFCSHFICRHQAWEEKNFAKIFSTSSGLTKMLAPNKIVLDSMRAGARVIYGNANIANHQTPISHRQLIKSMLMNLILWSGTILLIPWNRKFMKYFLEAYKWSLKSCSYTLFRYVRPLHTIISNYERIGETGDFVMRFRSLRQNLHIDLGFALSVPYHVIKMHGIAMRYLNDLD</sequence>
<evidence type="ECO:0000259" key="1">
    <source>
        <dbReference type="Pfam" id="PF18765"/>
    </source>
</evidence>
<dbReference type="InterPro" id="IPR043519">
    <property type="entry name" value="NT_sf"/>
</dbReference>
<dbReference type="CDD" id="cd05403">
    <property type="entry name" value="NT_KNTase_like"/>
    <property type="match status" value="1"/>
</dbReference>
<accession>A0ABY6HY23</accession>